<name>A0A0N4VAI1_ENTVE</name>
<sequence>MIIEAAPKPLCINQDCLKEIVSRLDRHDPITIVQLSRTCWTANYVCNQMYTKFDQIKIKLRVEIDLDRKAAMYTAVPDWCKMSQYYGGEERKECFEAKTRTVVSTDLSMKKMLAKLRYAVIEETQVAFTGYDYEPKFVTGFTQENLKASRNISNVIWCPQTLGAPLMELWPSRRPLDCVNILSLYGFAIQDLEDARVLFQTQCQLYDCLAKSRVNGYFKKLNNTTENIFRMVLYLIDKLSGTEPRGQPLFGLCFLLSDRKNVGSLIGRCTALEDEHSMVAHCEVFSAGKSIRLSLINKNFLNVKSKMDVEGEEDELWLSNSTAIPIWMFSNFDLGVKYLALETLLASILVVAAGPTVSYSFNPMSVIRVLMGIAVDIISGVVTYHFLLRVDRANTLEFLI</sequence>
<organism evidence="4">
    <name type="scientific">Enterobius vermicularis</name>
    <name type="common">Human pinworm</name>
    <dbReference type="NCBI Taxonomy" id="51028"/>
    <lineage>
        <taxon>Eukaryota</taxon>
        <taxon>Metazoa</taxon>
        <taxon>Ecdysozoa</taxon>
        <taxon>Nematoda</taxon>
        <taxon>Chromadorea</taxon>
        <taxon>Rhabditida</taxon>
        <taxon>Spirurina</taxon>
        <taxon>Oxyuridomorpha</taxon>
        <taxon>Oxyuroidea</taxon>
        <taxon>Oxyuridae</taxon>
        <taxon>Enterobius</taxon>
    </lineage>
</organism>
<feature type="transmembrane region" description="Helical" evidence="1">
    <location>
        <begin position="338"/>
        <end position="361"/>
    </location>
</feature>
<dbReference type="WBParaSite" id="EVEC_0000747401-mRNA-1">
    <property type="protein sequence ID" value="EVEC_0000747401-mRNA-1"/>
    <property type="gene ID" value="EVEC_0000747401"/>
</dbReference>
<dbReference type="Proteomes" id="UP000274131">
    <property type="component" value="Unassembled WGS sequence"/>
</dbReference>
<gene>
    <name evidence="2" type="ORF">EVEC_LOCUS6995</name>
</gene>
<protein>
    <submittedName>
        <fullName evidence="4">F-box domain-containing protein</fullName>
    </submittedName>
</protein>
<evidence type="ECO:0000313" key="3">
    <source>
        <dbReference type="Proteomes" id="UP000274131"/>
    </source>
</evidence>
<evidence type="ECO:0000313" key="2">
    <source>
        <dbReference type="EMBL" id="VDD92244.1"/>
    </source>
</evidence>
<keyword evidence="1" id="KW-0812">Transmembrane</keyword>
<dbReference type="EMBL" id="UXUI01008732">
    <property type="protein sequence ID" value="VDD92244.1"/>
    <property type="molecule type" value="Genomic_DNA"/>
</dbReference>
<proteinExistence type="predicted"/>
<keyword evidence="3" id="KW-1185">Reference proteome</keyword>
<keyword evidence="1" id="KW-0472">Membrane</keyword>
<reference evidence="4" key="1">
    <citation type="submission" date="2016-04" db="UniProtKB">
        <authorList>
            <consortium name="WormBaseParasite"/>
        </authorList>
    </citation>
    <scope>IDENTIFICATION</scope>
</reference>
<reference evidence="2 3" key="2">
    <citation type="submission" date="2018-10" db="EMBL/GenBank/DDBJ databases">
        <authorList>
            <consortium name="Pathogen Informatics"/>
        </authorList>
    </citation>
    <scope>NUCLEOTIDE SEQUENCE [LARGE SCALE GENOMIC DNA]</scope>
</reference>
<evidence type="ECO:0000313" key="4">
    <source>
        <dbReference type="WBParaSite" id="EVEC_0000747401-mRNA-1"/>
    </source>
</evidence>
<evidence type="ECO:0000256" key="1">
    <source>
        <dbReference type="SAM" id="Phobius"/>
    </source>
</evidence>
<feature type="transmembrane region" description="Helical" evidence="1">
    <location>
        <begin position="367"/>
        <end position="387"/>
    </location>
</feature>
<dbReference type="AlphaFoldDB" id="A0A0N4VAI1"/>
<keyword evidence="1" id="KW-1133">Transmembrane helix</keyword>
<accession>A0A0N4VAI1</accession>